<dbReference type="AlphaFoldDB" id="A0A847J6C1"/>
<dbReference type="PANTHER" id="PTHR30121:SF6">
    <property type="entry name" value="SLR6007 PROTEIN"/>
    <property type="match status" value="1"/>
</dbReference>
<dbReference type="InterPro" id="IPR027417">
    <property type="entry name" value="P-loop_NTPase"/>
</dbReference>
<dbReference type="EMBL" id="JAAYVO010000125">
    <property type="protein sequence ID" value="NLH36151.1"/>
    <property type="molecule type" value="Genomic_DNA"/>
</dbReference>
<reference evidence="1 2" key="1">
    <citation type="journal article" date="2020" name="Biotechnol. Biofuels">
        <title>New insights from the biogas microbiome by comprehensive genome-resolved metagenomics of nearly 1600 species originating from multiple anaerobic digesters.</title>
        <authorList>
            <person name="Campanaro S."/>
            <person name="Treu L."/>
            <person name="Rodriguez-R L.M."/>
            <person name="Kovalovszki A."/>
            <person name="Ziels R.M."/>
            <person name="Maus I."/>
            <person name="Zhu X."/>
            <person name="Kougias P.G."/>
            <person name="Basile A."/>
            <person name="Luo G."/>
            <person name="Schluter A."/>
            <person name="Konstantinidis K.T."/>
            <person name="Angelidaki I."/>
        </authorList>
    </citation>
    <scope>NUCLEOTIDE SEQUENCE [LARGE SCALE GENOMIC DNA]</scope>
    <source>
        <strain evidence="1">AS27yjCOA_61</strain>
    </source>
</reference>
<organism evidence="1 2">
    <name type="scientific">Pseudolactococcus chungangensis</name>
    <dbReference type="NCBI Taxonomy" id="451457"/>
    <lineage>
        <taxon>Bacteria</taxon>
        <taxon>Bacillati</taxon>
        <taxon>Bacillota</taxon>
        <taxon>Bacilli</taxon>
        <taxon>Lactobacillales</taxon>
        <taxon>Streptococcaceae</taxon>
        <taxon>Pseudolactococcus</taxon>
    </lineage>
</organism>
<evidence type="ECO:0000313" key="2">
    <source>
        <dbReference type="Proteomes" id="UP000559962"/>
    </source>
</evidence>
<dbReference type="PANTHER" id="PTHR30121">
    <property type="entry name" value="UNCHARACTERIZED PROTEIN YJGR-RELATED"/>
    <property type="match status" value="1"/>
</dbReference>
<protein>
    <submittedName>
        <fullName evidence="1">Conjugal transfer protein</fullName>
    </submittedName>
</protein>
<dbReference type="InterPro" id="IPR051162">
    <property type="entry name" value="T4SS_component"/>
</dbReference>
<dbReference type="Proteomes" id="UP000559962">
    <property type="component" value="Unassembled WGS sequence"/>
</dbReference>
<gene>
    <name evidence="1" type="ORF">GX453_09095</name>
</gene>
<dbReference type="Gene3D" id="3.40.50.300">
    <property type="entry name" value="P-loop containing nucleotide triphosphate hydrolases"/>
    <property type="match status" value="1"/>
</dbReference>
<name>A0A847J6C1_9LACT</name>
<proteinExistence type="predicted"/>
<dbReference type="Pfam" id="PF12846">
    <property type="entry name" value="AAA_10"/>
    <property type="match status" value="1"/>
</dbReference>
<dbReference type="SUPFAM" id="SSF52540">
    <property type="entry name" value="P-loop containing nucleoside triphosphate hydrolases"/>
    <property type="match status" value="1"/>
</dbReference>
<comment type="caution">
    <text evidence="1">The sequence shown here is derived from an EMBL/GenBank/DDBJ whole genome shotgun (WGS) entry which is preliminary data.</text>
</comment>
<accession>A0A847J6C1</accession>
<feature type="non-terminal residue" evidence="1">
    <location>
        <position position="1"/>
    </location>
</feature>
<evidence type="ECO:0000313" key="1">
    <source>
        <dbReference type="EMBL" id="NLH36151.1"/>
    </source>
</evidence>
<sequence length="185" mass="20744">GQNKAISMSKRISIIEVTGLELPTSETSITENQRQSLVALYALGQFCYKFGSESKKESITFIDEAWFFNITDVGKEIIMKIRRTGRSFNNFLVFVSQSHKDSNSELDDTGFGTLFSFNSPTETDLILDTHGIVKSEETRKWVSSMSMGQCLFTDPFGRTERITIDGIVSEINPLCDTIETELVAV</sequence>